<dbReference type="InterPro" id="IPR046342">
    <property type="entry name" value="CBS_dom_sf"/>
</dbReference>
<dbReference type="InterPro" id="IPR002550">
    <property type="entry name" value="CNNM"/>
</dbReference>
<dbReference type="InterPro" id="IPR044751">
    <property type="entry name" value="Ion_transp-like_CBS"/>
</dbReference>
<dbReference type="Pfam" id="PF01595">
    <property type="entry name" value="CNNM"/>
    <property type="match status" value="1"/>
</dbReference>
<dbReference type="Pfam" id="PF03471">
    <property type="entry name" value="CorC_HlyC"/>
    <property type="match status" value="1"/>
</dbReference>
<dbReference type="CDD" id="cd04590">
    <property type="entry name" value="CBS_pair_CorC_HlyC_assoc"/>
    <property type="match status" value="1"/>
</dbReference>
<name>A0A381NK02_9ZZZZ</name>
<evidence type="ECO:0000313" key="12">
    <source>
        <dbReference type="EMBL" id="SUZ54444.1"/>
    </source>
</evidence>
<dbReference type="SMART" id="SM00116">
    <property type="entry name" value="CBS"/>
    <property type="match status" value="2"/>
</dbReference>
<accession>A0A381NK02</accession>
<evidence type="ECO:0000256" key="9">
    <source>
        <dbReference type="SAM" id="Phobius"/>
    </source>
</evidence>
<dbReference type="PANTHER" id="PTHR22777:SF32">
    <property type="entry name" value="UPF0053 INNER MEMBRANE PROTEIN YFJD"/>
    <property type="match status" value="1"/>
</dbReference>
<gene>
    <name evidence="12" type="ORF">METZ01_LOCUS7298</name>
</gene>
<feature type="transmembrane region" description="Helical" evidence="9">
    <location>
        <begin position="79"/>
        <end position="99"/>
    </location>
</feature>
<feature type="domain" description="CNNM transmembrane" evidence="11">
    <location>
        <begin position="1"/>
        <end position="175"/>
    </location>
</feature>
<keyword evidence="3" id="KW-1003">Cell membrane</keyword>
<evidence type="ECO:0008006" key="13">
    <source>
        <dbReference type="Google" id="ProtNLM"/>
    </source>
</evidence>
<dbReference type="EMBL" id="UINC01000388">
    <property type="protein sequence ID" value="SUZ54444.1"/>
    <property type="molecule type" value="Genomic_DNA"/>
</dbReference>
<reference evidence="12" key="1">
    <citation type="submission" date="2018-05" db="EMBL/GenBank/DDBJ databases">
        <authorList>
            <person name="Lanie J.A."/>
            <person name="Ng W.-L."/>
            <person name="Kazmierczak K.M."/>
            <person name="Andrzejewski T.M."/>
            <person name="Davidsen T.M."/>
            <person name="Wayne K.J."/>
            <person name="Tettelin H."/>
            <person name="Glass J.I."/>
            <person name="Rusch D."/>
            <person name="Podicherti R."/>
            <person name="Tsui H.-C.T."/>
            <person name="Winkler M.E."/>
        </authorList>
    </citation>
    <scope>NUCLEOTIDE SEQUENCE</scope>
</reference>
<organism evidence="12">
    <name type="scientific">marine metagenome</name>
    <dbReference type="NCBI Taxonomy" id="408172"/>
    <lineage>
        <taxon>unclassified sequences</taxon>
        <taxon>metagenomes</taxon>
        <taxon>ecological metagenomes</taxon>
    </lineage>
</organism>
<evidence type="ECO:0000256" key="3">
    <source>
        <dbReference type="ARBA" id="ARBA00022475"/>
    </source>
</evidence>
<proteinExistence type="inferred from homology"/>
<sequence>MGLLVLSAFFSGSETALTAVSKVRIKHLAENGDKRAKIIERLISRRDYLISTLLLGNNLVNILASALATSLFISLFGDLGILIATIFMTSLVLIFADILPKVIALKYTDHWALISSYIVKPVVTILGPIANLARRIAFIFVKGNGDSPTRLVDAHDEIRGHIDLHHEEGEVKKRDKDMLGGILDLPEVTVEDIMIHRNSIMTVDAKTKVEEILSLMLNSPYTRVPVWENDPDNFIGILHIKDLIKATIKKENEMQNFNIKDVLVETWFIPETTSLKEQLKNFIEKKIHMALVVDEYGSLMGLVTLEDLIEEITGPIMDEHDVDDEILPEETNIIDIDGDTPIRDINRSYGWDLPDEESATLAGLIIHESQTIPKKGNIYSFYGFKFEILDRKRNQITSIRIQKEV</sequence>
<dbReference type="SUPFAM" id="SSF56176">
    <property type="entry name" value="FAD-binding/transporter-associated domain-like"/>
    <property type="match status" value="1"/>
</dbReference>
<dbReference type="Gene3D" id="3.10.580.10">
    <property type="entry name" value="CBS-domain"/>
    <property type="match status" value="1"/>
</dbReference>
<dbReference type="InterPro" id="IPR016169">
    <property type="entry name" value="FAD-bd_PCMH_sub2"/>
</dbReference>
<evidence type="ECO:0000256" key="4">
    <source>
        <dbReference type="ARBA" id="ARBA00022692"/>
    </source>
</evidence>
<evidence type="ECO:0000256" key="7">
    <source>
        <dbReference type="ARBA" id="ARBA00023122"/>
    </source>
</evidence>
<keyword evidence="6 9" id="KW-1133">Transmembrane helix</keyword>
<dbReference type="AlphaFoldDB" id="A0A381NK02"/>
<evidence type="ECO:0000256" key="6">
    <source>
        <dbReference type="ARBA" id="ARBA00022989"/>
    </source>
</evidence>
<comment type="subcellular location">
    <subcellularLocation>
        <location evidence="1">Cell membrane</location>
        <topology evidence="1">Multi-pass membrane protein</topology>
    </subcellularLocation>
</comment>
<dbReference type="InterPro" id="IPR000644">
    <property type="entry name" value="CBS_dom"/>
</dbReference>
<evidence type="ECO:0000256" key="1">
    <source>
        <dbReference type="ARBA" id="ARBA00004651"/>
    </source>
</evidence>
<dbReference type="FunFam" id="3.10.580.10:FF:000002">
    <property type="entry name" value="Magnesium/cobalt efflux protein CorC"/>
    <property type="match status" value="1"/>
</dbReference>
<dbReference type="SUPFAM" id="SSF54631">
    <property type="entry name" value="CBS-domain pair"/>
    <property type="match status" value="1"/>
</dbReference>
<dbReference type="InterPro" id="IPR036318">
    <property type="entry name" value="FAD-bd_PCMH-like_sf"/>
</dbReference>
<dbReference type="Pfam" id="PF00571">
    <property type="entry name" value="CBS"/>
    <property type="match status" value="2"/>
</dbReference>
<feature type="domain" description="CBS" evidence="10">
    <location>
        <begin position="194"/>
        <end position="254"/>
    </location>
</feature>
<dbReference type="InterPro" id="IPR005170">
    <property type="entry name" value="Transptr-assoc_dom"/>
</dbReference>
<keyword evidence="7" id="KW-0129">CBS domain</keyword>
<dbReference type="PROSITE" id="PS51371">
    <property type="entry name" value="CBS"/>
    <property type="match status" value="2"/>
</dbReference>
<keyword evidence="4 9" id="KW-0812">Transmembrane</keyword>
<protein>
    <recommendedName>
        <fullName evidence="13">CBS domain-containing protein</fullName>
    </recommendedName>
</protein>
<keyword evidence="8 9" id="KW-0472">Membrane</keyword>
<feature type="transmembrane region" description="Helical" evidence="9">
    <location>
        <begin position="111"/>
        <end position="133"/>
    </location>
</feature>
<evidence type="ECO:0000259" key="11">
    <source>
        <dbReference type="PROSITE" id="PS51846"/>
    </source>
</evidence>
<dbReference type="SMART" id="SM01091">
    <property type="entry name" value="CorC_HlyC"/>
    <property type="match status" value="1"/>
</dbReference>
<evidence type="ECO:0000259" key="10">
    <source>
        <dbReference type="PROSITE" id="PS51371"/>
    </source>
</evidence>
<dbReference type="Gene3D" id="3.30.465.10">
    <property type="match status" value="1"/>
</dbReference>
<dbReference type="PROSITE" id="PS51846">
    <property type="entry name" value="CNNM"/>
    <property type="match status" value="1"/>
</dbReference>
<dbReference type="GO" id="GO:0005886">
    <property type="term" value="C:plasma membrane"/>
    <property type="evidence" value="ECO:0007669"/>
    <property type="project" value="UniProtKB-SubCell"/>
</dbReference>
<evidence type="ECO:0000256" key="2">
    <source>
        <dbReference type="ARBA" id="ARBA00006337"/>
    </source>
</evidence>
<comment type="similarity">
    <text evidence="2">Belongs to the UPF0053 family.</text>
</comment>
<feature type="transmembrane region" description="Helical" evidence="9">
    <location>
        <begin position="48"/>
        <end position="72"/>
    </location>
</feature>
<evidence type="ECO:0000256" key="5">
    <source>
        <dbReference type="ARBA" id="ARBA00022737"/>
    </source>
</evidence>
<evidence type="ECO:0000256" key="8">
    <source>
        <dbReference type="ARBA" id="ARBA00023136"/>
    </source>
</evidence>
<keyword evidence="5" id="KW-0677">Repeat</keyword>
<dbReference type="PANTHER" id="PTHR22777">
    <property type="entry name" value="HEMOLYSIN-RELATED"/>
    <property type="match status" value="1"/>
</dbReference>
<feature type="domain" description="CBS" evidence="10">
    <location>
        <begin position="262"/>
        <end position="319"/>
    </location>
</feature>
<dbReference type="GO" id="GO:0050660">
    <property type="term" value="F:flavin adenine dinucleotide binding"/>
    <property type="evidence" value="ECO:0007669"/>
    <property type="project" value="InterPro"/>
</dbReference>